<dbReference type="EMBL" id="JADBGI010000020">
    <property type="protein sequence ID" value="MBE3001056.1"/>
    <property type="molecule type" value="Genomic_DNA"/>
</dbReference>
<evidence type="ECO:0000256" key="1">
    <source>
        <dbReference type="ARBA" id="ARBA00004651"/>
    </source>
</evidence>
<feature type="transmembrane region" description="Helical" evidence="7">
    <location>
        <begin position="252"/>
        <end position="274"/>
    </location>
</feature>
<evidence type="ECO:0000256" key="7">
    <source>
        <dbReference type="SAM" id="Phobius"/>
    </source>
</evidence>
<comment type="caution">
    <text evidence="9">The sequence shown here is derived from an EMBL/GenBank/DDBJ whole genome shotgun (WGS) entry which is preliminary data.</text>
</comment>
<feature type="transmembrane region" description="Helical" evidence="7">
    <location>
        <begin position="136"/>
        <end position="156"/>
    </location>
</feature>
<evidence type="ECO:0000256" key="3">
    <source>
        <dbReference type="ARBA" id="ARBA00022692"/>
    </source>
</evidence>
<dbReference type="PANTHER" id="PTHR23513:SF6">
    <property type="entry name" value="MAJOR FACILITATOR SUPERFAMILY ASSOCIATED DOMAIN-CONTAINING PROTEIN"/>
    <property type="match status" value="1"/>
</dbReference>
<dbReference type="InterPro" id="IPR036259">
    <property type="entry name" value="MFS_trans_sf"/>
</dbReference>
<evidence type="ECO:0000256" key="6">
    <source>
        <dbReference type="SAM" id="MobiDB-lite"/>
    </source>
</evidence>
<accession>A0ABR9PB39</accession>
<dbReference type="InterPro" id="IPR011701">
    <property type="entry name" value="MFS"/>
</dbReference>
<feature type="transmembrane region" description="Helical" evidence="7">
    <location>
        <begin position="95"/>
        <end position="124"/>
    </location>
</feature>
<keyword evidence="4 7" id="KW-1133">Transmembrane helix</keyword>
<dbReference type="Gene3D" id="1.20.1250.20">
    <property type="entry name" value="MFS general substrate transporter like domains"/>
    <property type="match status" value="1"/>
</dbReference>
<feature type="domain" description="Major facilitator superfamily (MFS) profile" evidence="8">
    <location>
        <begin position="216"/>
        <end position="440"/>
    </location>
</feature>
<feature type="transmembrane region" description="Helical" evidence="7">
    <location>
        <begin position="12"/>
        <end position="31"/>
    </location>
</feature>
<evidence type="ECO:0000256" key="5">
    <source>
        <dbReference type="ARBA" id="ARBA00023136"/>
    </source>
</evidence>
<evidence type="ECO:0000313" key="9">
    <source>
        <dbReference type="EMBL" id="MBE3001056.1"/>
    </source>
</evidence>
<evidence type="ECO:0000259" key="8">
    <source>
        <dbReference type="PROSITE" id="PS50850"/>
    </source>
</evidence>
<protein>
    <submittedName>
        <fullName evidence="9">MFS transporter</fullName>
    </submittedName>
</protein>
<feature type="transmembrane region" description="Helical" evidence="7">
    <location>
        <begin position="394"/>
        <end position="412"/>
    </location>
</feature>
<keyword evidence="3 7" id="KW-0812">Transmembrane</keyword>
<keyword evidence="2" id="KW-1003">Cell membrane</keyword>
<sequence length="440" mass="45920">MRRFSLVWSTQLLSAIGSGTAWFAVTLWVWAESGSATLFALLTLLSLAPGLAMAPVAGVLVDRIGPRVAVLFGDAALAVTTSTVLALYLTGTLEIWHLFVIAVFEGVMESLHLVAYMALVPLLVAEERLVRANGMISLVAPGSEILGPALGGVLLALTDLSLILLLDLVTFVFAAVVLLLVRTPRPVAAEGEARRSWAVFRADLSFGFTYIFGSRPLVILLLLFFVLNFSGAISYALTTPLIMLRSGDDEALLGVVLAAGGVGGVMGALAVSAVGDRFRRMTLVLAGMAVGSVAGPLLLGLSWAPWLWIASSLLAGSVLPAVNSAYQAIWQSHVPEQQQGRVFGARRLLAQSSLPLGLLVAGPVVDYVLTPLFADTGAGPAVPLLGADKTGATAFFLAFAGLLGLAAALLAMTSSRLRGFGEPAADSPEETITNESRTPT</sequence>
<dbReference type="PANTHER" id="PTHR23513">
    <property type="entry name" value="INTEGRAL MEMBRANE EFFLUX PROTEIN-RELATED"/>
    <property type="match status" value="1"/>
</dbReference>
<feature type="region of interest" description="Disordered" evidence="6">
    <location>
        <begin position="421"/>
        <end position="440"/>
    </location>
</feature>
<name>A0ABR9PB39_9ACTN</name>
<feature type="transmembrane region" description="Helical" evidence="7">
    <location>
        <begin position="305"/>
        <end position="322"/>
    </location>
</feature>
<feature type="transmembrane region" description="Helical" evidence="7">
    <location>
        <begin position="37"/>
        <end position="61"/>
    </location>
</feature>
<evidence type="ECO:0000313" key="10">
    <source>
        <dbReference type="Proteomes" id="UP000806528"/>
    </source>
</evidence>
<evidence type="ECO:0000256" key="2">
    <source>
        <dbReference type="ARBA" id="ARBA00022475"/>
    </source>
</evidence>
<reference evidence="9 10" key="1">
    <citation type="submission" date="2020-09" db="EMBL/GenBank/DDBJ databases">
        <title>Diversity and distribution of actinomycetes associated with coral in the coast of Hainan.</title>
        <authorList>
            <person name="Li F."/>
        </authorList>
    </citation>
    <scope>NUCLEOTIDE SEQUENCE [LARGE SCALE GENOMIC DNA]</scope>
    <source>
        <strain evidence="9 10">HNM0947</strain>
    </source>
</reference>
<feature type="transmembrane region" description="Helical" evidence="7">
    <location>
        <begin position="217"/>
        <end position="237"/>
    </location>
</feature>
<dbReference type="InterPro" id="IPR020846">
    <property type="entry name" value="MFS_dom"/>
</dbReference>
<dbReference type="SUPFAM" id="SSF103473">
    <property type="entry name" value="MFS general substrate transporter"/>
    <property type="match status" value="1"/>
</dbReference>
<feature type="compositionally biased region" description="Polar residues" evidence="6">
    <location>
        <begin position="430"/>
        <end position="440"/>
    </location>
</feature>
<dbReference type="RefSeq" id="WP_193123654.1">
    <property type="nucleotide sequence ID" value="NZ_JADBGI010000020.1"/>
</dbReference>
<feature type="transmembrane region" description="Helical" evidence="7">
    <location>
        <begin position="68"/>
        <end position="89"/>
    </location>
</feature>
<dbReference type="Pfam" id="PF07690">
    <property type="entry name" value="MFS_1"/>
    <property type="match status" value="1"/>
</dbReference>
<dbReference type="Proteomes" id="UP000806528">
    <property type="component" value="Unassembled WGS sequence"/>
</dbReference>
<organism evidence="9 10">
    <name type="scientific">Nocardiopsis coralli</name>
    <dbReference type="NCBI Taxonomy" id="2772213"/>
    <lineage>
        <taxon>Bacteria</taxon>
        <taxon>Bacillati</taxon>
        <taxon>Actinomycetota</taxon>
        <taxon>Actinomycetes</taxon>
        <taxon>Streptosporangiales</taxon>
        <taxon>Nocardiopsidaceae</taxon>
        <taxon>Nocardiopsis</taxon>
    </lineage>
</organism>
<feature type="transmembrane region" description="Helical" evidence="7">
    <location>
        <begin position="281"/>
        <end position="299"/>
    </location>
</feature>
<dbReference type="PROSITE" id="PS50850">
    <property type="entry name" value="MFS"/>
    <property type="match status" value="1"/>
</dbReference>
<feature type="transmembrane region" description="Helical" evidence="7">
    <location>
        <begin position="162"/>
        <end position="181"/>
    </location>
</feature>
<proteinExistence type="predicted"/>
<keyword evidence="5 7" id="KW-0472">Membrane</keyword>
<gene>
    <name evidence="9" type="ORF">IDM40_20515</name>
</gene>
<keyword evidence="10" id="KW-1185">Reference proteome</keyword>
<comment type="subcellular location">
    <subcellularLocation>
        <location evidence="1">Cell membrane</location>
        <topology evidence="1">Multi-pass membrane protein</topology>
    </subcellularLocation>
</comment>
<evidence type="ECO:0000256" key="4">
    <source>
        <dbReference type="ARBA" id="ARBA00022989"/>
    </source>
</evidence>
<feature type="transmembrane region" description="Helical" evidence="7">
    <location>
        <begin position="356"/>
        <end position="374"/>
    </location>
</feature>
<dbReference type="CDD" id="cd06173">
    <property type="entry name" value="MFS_MefA_like"/>
    <property type="match status" value="1"/>
</dbReference>